<dbReference type="CDD" id="cd08272">
    <property type="entry name" value="MDR6"/>
    <property type="match status" value="1"/>
</dbReference>
<dbReference type="InterPro" id="IPR020843">
    <property type="entry name" value="ER"/>
</dbReference>
<evidence type="ECO:0000313" key="5">
    <source>
        <dbReference type="Proteomes" id="UP000218287"/>
    </source>
</evidence>
<dbReference type="Proteomes" id="UP000218287">
    <property type="component" value="Chromosome"/>
</dbReference>
<evidence type="ECO:0000313" key="4">
    <source>
        <dbReference type="EMBL" id="BAY17485.1"/>
    </source>
</evidence>
<dbReference type="EMBL" id="AP018174">
    <property type="protein sequence ID" value="BAY17485.1"/>
    <property type="molecule type" value="Genomic_DNA"/>
</dbReference>
<dbReference type="AlphaFoldDB" id="A0A1Z4GJ33"/>
<dbReference type="Gene3D" id="3.40.50.720">
    <property type="entry name" value="NAD(P)-binding Rossmann-like Domain"/>
    <property type="match status" value="1"/>
</dbReference>
<dbReference type="InterPro" id="IPR011032">
    <property type="entry name" value="GroES-like_sf"/>
</dbReference>
<keyword evidence="1" id="KW-0521">NADP</keyword>
<name>A0A1Z4GJ33_9CYAN</name>
<dbReference type="SUPFAM" id="SSF51735">
    <property type="entry name" value="NAD(P)-binding Rossmann-fold domains"/>
    <property type="match status" value="1"/>
</dbReference>
<dbReference type="Pfam" id="PF08240">
    <property type="entry name" value="ADH_N"/>
    <property type="match status" value="1"/>
</dbReference>
<organism evidence="4 5">
    <name type="scientific">Anabaenopsis circularis NIES-21</name>
    <dbReference type="NCBI Taxonomy" id="1085406"/>
    <lineage>
        <taxon>Bacteria</taxon>
        <taxon>Bacillati</taxon>
        <taxon>Cyanobacteriota</taxon>
        <taxon>Cyanophyceae</taxon>
        <taxon>Nostocales</taxon>
        <taxon>Nodulariaceae</taxon>
        <taxon>Anabaenopsis</taxon>
    </lineage>
</organism>
<proteinExistence type="predicted"/>
<dbReference type="SMART" id="SM00829">
    <property type="entry name" value="PKS_ER"/>
    <property type="match status" value="1"/>
</dbReference>
<keyword evidence="2" id="KW-0560">Oxidoreductase</keyword>
<dbReference type="Pfam" id="PF13602">
    <property type="entry name" value="ADH_zinc_N_2"/>
    <property type="match status" value="1"/>
</dbReference>
<dbReference type="GO" id="GO:0008270">
    <property type="term" value="F:zinc ion binding"/>
    <property type="evidence" value="ECO:0007669"/>
    <property type="project" value="InterPro"/>
</dbReference>
<dbReference type="GO" id="GO:0070402">
    <property type="term" value="F:NADPH binding"/>
    <property type="evidence" value="ECO:0007669"/>
    <property type="project" value="TreeGrafter"/>
</dbReference>
<dbReference type="InterPro" id="IPR013154">
    <property type="entry name" value="ADH-like_N"/>
</dbReference>
<dbReference type="PANTHER" id="PTHR48106">
    <property type="entry name" value="QUINONE OXIDOREDUCTASE PIG3-RELATED"/>
    <property type="match status" value="1"/>
</dbReference>
<gene>
    <name evidence="4" type="ORF">NIES21_33230</name>
</gene>
<dbReference type="InterPro" id="IPR002364">
    <property type="entry name" value="Quin_OxRdtase/zeta-crystal_CS"/>
</dbReference>
<dbReference type="GO" id="GO:0016651">
    <property type="term" value="F:oxidoreductase activity, acting on NAD(P)H"/>
    <property type="evidence" value="ECO:0007669"/>
    <property type="project" value="TreeGrafter"/>
</dbReference>
<sequence>MKAVLMTAAGSPEVLQLQEVLAPSIPLDNTQLLVRLVAAGINPIDTKLRKRGTFYPDKMPAILGCDGAGVVEAVGAGVQKFRPGDAVYFCYGGLGGHQGNYAEYTIVDERFVARKPASVSFAEAAAAPLVLITAWEALYERGRLEPGEKVLIHAGAGGVGHVAIQLAKLKNATVATTVSSQEKANFVTQLGADYPIFYKQTDFVQATLDWTNGEGVDLAFDTVGGETFQNTFPAVRVYGDIVTILEPDANTVWKIARNRNLRIGLELMLTPMLLGMDESLQHHAEILEQSGSWMEEGKLKIQVNHQFSLKDAPKAHELIETGAIAGKIVLLISDE</sequence>
<protein>
    <submittedName>
        <fullName evidence="4">Alcohol dehydrogenase</fullName>
    </submittedName>
</protein>
<dbReference type="Gene3D" id="3.90.180.10">
    <property type="entry name" value="Medium-chain alcohol dehydrogenases, catalytic domain"/>
    <property type="match status" value="1"/>
</dbReference>
<dbReference type="SUPFAM" id="SSF50129">
    <property type="entry name" value="GroES-like"/>
    <property type="match status" value="1"/>
</dbReference>
<evidence type="ECO:0000256" key="2">
    <source>
        <dbReference type="ARBA" id="ARBA00023002"/>
    </source>
</evidence>
<accession>A0A1Z4GJ33</accession>
<dbReference type="PROSITE" id="PS01162">
    <property type="entry name" value="QOR_ZETA_CRYSTAL"/>
    <property type="match status" value="1"/>
</dbReference>
<keyword evidence="5" id="KW-1185">Reference proteome</keyword>
<evidence type="ECO:0000256" key="1">
    <source>
        <dbReference type="ARBA" id="ARBA00022857"/>
    </source>
</evidence>
<evidence type="ECO:0000259" key="3">
    <source>
        <dbReference type="SMART" id="SM00829"/>
    </source>
</evidence>
<feature type="domain" description="Enoyl reductase (ER)" evidence="3">
    <location>
        <begin position="10"/>
        <end position="330"/>
    </location>
</feature>
<dbReference type="OrthoDB" id="9787435at2"/>
<dbReference type="InterPro" id="IPR036291">
    <property type="entry name" value="NAD(P)-bd_dom_sf"/>
</dbReference>
<reference evidence="4 5" key="1">
    <citation type="submission" date="2017-06" db="EMBL/GenBank/DDBJ databases">
        <title>Genome sequencing of cyanobaciteial culture collection at National Institute for Environmental Studies (NIES).</title>
        <authorList>
            <person name="Hirose Y."/>
            <person name="Shimura Y."/>
            <person name="Fujisawa T."/>
            <person name="Nakamura Y."/>
            <person name="Kawachi M."/>
        </authorList>
    </citation>
    <scope>NUCLEOTIDE SEQUENCE [LARGE SCALE GENOMIC DNA]</scope>
    <source>
        <strain evidence="4 5">NIES-21</strain>
    </source>
</reference>